<dbReference type="EMBL" id="UINC01114709">
    <property type="protein sequence ID" value="SVC85207.1"/>
    <property type="molecule type" value="Genomic_DNA"/>
</dbReference>
<name>A0A382QJP7_9ZZZZ</name>
<organism evidence="9">
    <name type="scientific">marine metagenome</name>
    <dbReference type="NCBI Taxonomy" id="408172"/>
    <lineage>
        <taxon>unclassified sequences</taxon>
        <taxon>metagenomes</taxon>
        <taxon>ecological metagenomes</taxon>
    </lineage>
</organism>
<keyword evidence="1" id="KW-0963">Cytoplasm</keyword>
<dbReference type="Gene3D" id="3.90.550.10">
    <property type="entry name" value="Spore Coat Polysaccharide Biosynthesis Protein SpsA, Chain A"/>
    <property type="match status" value="1"/>
</dbReference>
<keyword evidence="5" id="KW-0460">Magnesium</keyword>
<proteinExistence type="inferred from homology"/>
<keyword evidence="7" id="KW-0501">Molybdenum cofactor biosynthesis</keyword>
<dbReference type="PANTHER" id="PTHR19136:SF81">
    <property type="entry name" value="MOLYBDENUM COFACTOR GUANYLYLTRANSFERASE"/>
    <property type="match status" value="1"/>
</dbReference>
<evidence type="ECO:0000256" key="7">
    <source>
        <dbReference type="ARBA" id="ARBA00023150"/>
    </source>
</evidence>
<dbReference type="InterPro" id="IPR025877">
    <property type="entry name" value="MobA-like_NTP_Trfase"/>
</dbReference>
<dbReference type="CDD" id="cd02503">
    <property type="entry name" value="MobA"/>
    <property type="match status" value="1"/>
</dbReference>
<feature type="domain" description="MobA-like NTP transferase" evidence="8">
    <location>
        <begin position="2"/>
        <end position="152"/>
    </location>
</feature>
<gene>
    <name evidence="9" type="ORF">METZ01_LOCUS338061</name>
</gene>
<dbReference type="SUPFAM" id="SSF53448">
    <property type="entry name" value="Nucleotide-diphospho-sugar transferases"/>
    <property type="match status" value="1"/>
</dbReference>
<dbReference type="GO" id="GO:0005525">
    <property type="term" value="F:GTP binding"/>
    <property type="evidence" value="ECO:0007669"/>
    <property type="project" value="UniProtKB-KW"/>
</dbReference>
<dbReference type="InterPro" id="IPR013482">
    <property type="entry name" value="Molybde_CF_guanTrfase"/>
</dbReference>
<dbReference type="GO" id="GO:1902758">
    <property type="term" value="P:bis(molybdopterin guanine dinucleotide)molybdenum biosynthetic process"/>
    <property type="evidence" value="ECO:0007669"/>
    <property type="project" value="TreeGrafter"/>
</dbReference>
<dbReference type="GO" id="GO:0016779">
    <property type="term" value="F:nucleotidyltransferase activity"/>
    <property type="evidence" value="ECO:0007669"/>
    <property type="project" value="UniProtKB-ARBA"/>
</dbReference>
<evidence type="ECO:0000313" key="9">
    <source>
        <dbReference type="EMBL" id="SVC85207.1"/>
    </source>
</evidence>
<dbReference type="GO" id="GO:0046872">
    <property type="term" value="F:metal ion binding"/>
    <property type="evidence" value="ECO:0007669"/>
    <property type="project" value="UniProtKB-KW"/>
</dbReference>
<evidence type="ECO:0000256" key="6">
    <source>
        <dbReference type="ARBA" id="ARBA00023134"/>
    </source>
</evidence>
<dbReference type="NCBIfam" id="TIGR02665">
    <property type="entry name" value="molyb_mobA"/>
    <property type="match status" value="1"/>
</dbReference>
<evidence type="ECO:0000256" key="4">
    <source>
        <dbReference type="ARBA" id="ARBA00022741"/>
    </source>
</evidence>
<evidence type="ECO:0000256" key="3">
    <source>
        <dbReference type="ARBA" id="ARBA00022723"/>
    </source>
</evidence>
<evidence type="ECO:0000259" key="8">
    <source>
        <dbReference type="Pfam" id="PF12804"/>
    </source>
</evidence>
<keyword evidence="2" id="KW-0808">Transferase</keyword>
<protein>
    <recommendedName>
        <fullName evidence="8">MobA-like NTP transferase domain-containing protein</fullName>
    </recommendedName>
</protein>
<evidence type="ECO:0000256" key="5">
    <source>
        <dbReference type="ARBA" id="ARBA00022842"/>
    </source>
</evidence>
<keyword evidence="4" id="KW-0547">Nucleotide-binding</keyword>
<sequence length="196" mass="22333">MGVILAGGLSKRMKGENKFFKKINNKTIIEHIILKASQQVTKLIINANINKSKFKKFDLDIIKDSVKGFKGPLAGILSAMQYGKKNNFKWLVTLPCDAPFFPFDLVNKLLKNAEKKKCKIVIAKSNNRTHPVIGIWSISLKKSLSNTLVKENIKKIDLFIKKHNFSIVNFSYDKIDPFFNINSYRDLDKAKKISIS</sequence>
<reference evidence="9" key="1">
    <citation type="submission" date="2018-05" db="EMBL/GenBank/DDBJ databases">
        <authorList>
            <person name="Lanie J.A."/>
            <person name="Ng W.-L."/>
            <person name="Kazmierczak K.M."/>
            <person name="Andrzejewski T.M."/>
            <person name="Davidsen T.M."/>
            <person name="Wayne K.J."/>
            <person name="Tettelin H."/>
            <person name="Glass J.I."/>
            <person name="Rusch D."/>
            <person name="Podicherti R."/>
            <person name="Tsui H.-C.T."/>
            <person name="Winkler M.E."/>
        </authorList>
    </citation>
    <scope>NUCLEOTIDE SEQUENCE</scope>
</reference>
<evidence type="ECO:0000256" key="2">
    <source>
        <dbReference type="ARBA" id="ARBA00022679"/>
    </source>
</evidence>
<evidence type="ECO:0000256" key="1">
    <source>
        <dbReference type="ARBA" id="ARBA00022490"/>
    </source>
</evidence>
<dbReference type="AlphaFoldDB" id="A0A382QJP7"/>
<keyword evidence="6" id="KW-0342">GTP-binding</keyword>
<dbReference type="InterPro" id="IPR029044">
    <property type="entry name" value="Nucleotide-diphossugar_trans"/>
</dbReference>
<dbReference type="Pfam" id="PF12804">
    <property type="entry name" value="NTP_transf_3"/>
    <property type="match status" value="1"/>
</dbReference>
<accession>A0A382QJP7</accession>
<keyword evidence="3" id="KW-0479">Metal-binding</keyword>
<dbReference type="PANTHER" id="PTHR19136">
    <property type="entry name" value="MOLYBDENUM COFACTOR GUANYLYLTRANSFERASE"/>
    <property type="match status" value="1"/>
</dbReference>
<dbReference type="HAMAP" id="MF_00316">
    <property type="entry name" value="MobA"/>
    <property type="match status" value="1"/>
</dbReference>